<keyword evidence="4" id="KW-0326">Glycosidase</keyword>
<dbReference type="PANTHER" id="PTHR16222">
    <property type="entry name" value="ADP-RIBOSYLGLYCOHYDROLASE"/>
    <property type="match status" value="1"/>
</dbReference>
<organism evidence="4 5">
    <name type="scientific">Nonomuraea bangladeshensis</name>
    <dbReference type="NCBI Taxonomy" id="404385"/>
    <lineage>
        <taxon>Bacteria</taxon>
        <taxon>Bacillati</taxon>
        <taxon>Actinomycetota</taxon>
        <taxon>Actinomycetes</taxon>
        <taxon>Streptosporangiales</taxon>
        <taxon>Streptosporangiaceae</taxon>
        <taxon>Nonomuraea</taxon>
    </lineage>
</organism>
<evidence type="ECO:0000313" key="4">
    <source>
        <dbReference type="EMBL" id="MEV4288468.1"/>
    </source>
</evidence>
<dbReference type="Proteomes" id="UP001552427">
    <property type="component" value="Unassembled WGS sequence"/>
</dbReference>
<dbReference type="PANTHER" id="PTHR16222:SF24">
    <property type="entry name" value="ADP-RIBOSYLHYDROLASE ARH3"/>
    <property type="match status" value="1"/>
</dbReference>
<dbReference type="RefSeq" id="WP_364453361.1">
    <property type="nucleotide sequence ID" value="NZ_JBFARM010000007.1"/>
</dbReference>
<evidence type="ECO:0000256" key="2">
    <source>
        <dbReference type="ARBA" id="ARBA00022801"/>
    </source>
</evidence>
<feature type="region of interest" description="Disordered" evidence="3">
    <location>
        <begin position="401"/>
        <end position="425"/>
    </location>
</feature>
<dbReference type="SUPFAM" id="SSF101478">
    <property type="entry name" value="ADP-ribosylglycohydrolase"/>
    <property type="match status" value="1"/>
</dbReference>
<protein>
    <submittedName>
        <fullName evidence="4">ADP-ribosylglycohydrolase family protein</fullName>
        <ecNumber evidence="4">3.2.2.-</ecNumber>
    </submittedName>
</protein>
<evidence type="ECO:0000256" key="3">
    <source>
        <dbReference type="SAM" id="MobiDB-lite"/>
    </source>
</evidence>
<reference evidence="4 5" key="1">
    <citation type="submission" date="2024-06" db="EMBL/GenBank/DDBJ databases">
        <title>The Natural Products Discovery Center: Release of the First 8490 Sequenced Strains for Exploring Actinobacteria Biosynthetic Diversity.</title>
        <authorList>
            <person name="Kalkreuter E."/>
            <person name="Kautsar S.A."/>
            <person name="Yang D."/>
            <person name="Bader C.D."/>
            <person name="Teijaro C.N."/>
            <person name="Fluegel L."/>
            <person name="Davis C.M."/>
            <person name="Simpson J.R."/>
            <person name="Lauterbach L."/>
            <person name="Steele A.D."/>
            <person name="Gui C."/>
            <person name="Meng S."/>
            <person name="Li G."/>
            <person name="Viehrig K."/>
            <person name="Ye F."/>
            <person name="Su P."/>
            <person name="Kiefer A.F."/>
            <person name="Nichols A."/>
            <person name="Cepeda A.J."/>
            <person name="Yan W."/>
            <person name="Fan B."/>
            <person name="Jiang Y."/>
            <person name="Adhikari A."/>
            <person name="Zheng C.-J."/>
            <person name="Schuster L."/>
            <person name="Cowan T.M."/>
            <person name="Smanski M.J."/>
            <person name="Chevrette M.G."/>
            <person name="De Carvalho L.P.S."/>
            <person name="Shen B."/>
        </authorList>
    </citation>
    <scope>NUCLEOTIDE SEQUENCE [LARGE SCALE GENOMIC DNA]</scope>
    <source>
        <strain evidence="4 5">NPDC049574</strain>
    </source>
</reference>
<dbReference type="EMBL" id="JBFARM010000007">
    <property type="protein sequence ID" value="MEV4288468.1"/>
    <property type="molecule type" value="Genomic_DNA"/>
</dbReference>
<evidence type="ECO:0000313" key="5">
    <source>
        <dbReference type="Proteomes" id="UP001552427"/>
    </source>
</evidence>
<gene>
    <name evidence="4" type="ORF">AB0K40_23400</name>
</gene>
<dbReference type="Pfam" id="PF03747">
    <property type="entry name" value="ADP_ribosyl_GH"/>
    <property type="match status" value="1"/>
</dbReference>
<accession>A0ABV3H7I5</accession>
<comment type="similarity">
    <text evidence="1">Belongs to the ADP-ribosylglycohydrolase family.</text>
</comment>
<name>A0ABV3H7I5_9ACTN</name>
<comment type="caution">
    <text evidence="4">The sequence shown here is derived from an EMBL/GenBank/DDBJ whole genome shotgun (WGS) entry which is preliminary data.</text>
</comment>
<dbReference type="EC" id="3.2.2.-" evidence="4"/>
<keyword evidence="5" id="KW-1185">Reference proteome</keyword>
<evidence type="ECO:0000256" key="1">
    <source>
        <dbReference type="ARBA" id="ARBA00010702"/>
    </source>
</evidence>
<dbReference type="Gene3D" id="1.10.4080.10">
    <property type="entry name" value="ADP-ribosylation/Crystallin J1"/>
    <property type="match status" value="1"/>
</dbReference>
<dbReference type="InterPro" id="IPR036705">
    <property type="entry name" value="Ribosyl_crysJ1_sf"/>
</dbReference>
<sequence>MELSPETLSVYRGRVRGCVLAGAIGDALGAQVEFDSIAAISAPHGDPGLTGFAAEGGGRVTDDTQLTLFTMEGLMRADIRFTHRGICHVPTVIRHAYLRWLDTQEHAAPPPARDDHVRNGWLREQKWLYSRRSPGSACLSGLRCEVWEPLEFDEFAVEGRAGPVNPGSKGCGAVMRSAPFGLLDWSDRAVFELAAECAGITHGHPTAYLAAGAFAMLIHSLVHSAGLREAVEGVLDRLATCAGHEETSRALRAAVALADRGQPSPERVETLGGGWVAEEALAISVYCALVEQAPAGHRGAGFGAYPGITPFQQALLLAVNHSGDSDSTGAMCGNLLGARYGDAVLPGEWLVRLEGRATITELADDFATQMTDGGAAANCEAWFTNYPGLIHSYITGCGPNAPGPGRRPRSEPVNGESRRTPPFVGASHVAGAPRVGIGRLSCRAGSRRSQPITCWAAPAEAYPPGCIWCASGDRGCCWWW</sequence>
<dbReference type="GO" id="GO:0016798">
    <property type="term" value="F:hydrolase activity, acting on glycosyl bonds"/>
    <property type="evidence" value="ECO:0007669"/>
    <property type="project" value="UniProtKB-KW"/>
</dbReference>
<dbReference type="InterPro" id="IPR005502">
    <property type="entry name" value="Ribosyl_crysJ1"/>
</dbReference>
<keyword evidence="2 4" id="KW-0378">Hydrolase</keyword>
<dbReference type="InterPro" id="IPR050792">
    <property type="entry name" value="ADP-ribosylglycohydrolase"/>
</dbReference>
<proteinExistence type="inferred from homology"/>